<gene>
    <name evidence="1" type="ORF">rCG_44368</name>
</gene>
<name>A6I574_RAT</name>
<reference evidence="2" key="1">
    <citation type="submission" date="2005-09" db="EMBL/GenBank/DDBJ databases">
        <authorList>
            <person name="Mural R.J."/>
            <person name="Li P.W."/>
            <person name="Adams M.D."/>
            <person name="Amanatides P.G."/>
            <person name="Baden-Tillson H."/>
            <person name="Barnstead M."/>
            <person name="Chin S.H."/>
            <person name="Dew I."/>
            <person name="Evans C.A."/>
            <person name="Ferriera S."/>
            <person name="Flanigan M."/>
            <person name="Fosler C."/>
            <person name="Glodek A."/>
            <person name="Gu Z."/>
            <person name="Holt R.A."/>
            <person name="Jennings D."/>
            <person name="Kraft C.L."/>
            <person name="Lu F."/>
            <person name="Nguyen T."/>
            <person name="Nusskern D.R."/>
            <person name="Pfannkoch C.M."/>
            <person name="Sitter C."/>
            <person name="Sutton G.G."/>
            <person name="Venter J.C."/>
            <person name="Wang Z."/>
            <person name="Woodage T."/>
            <person name="Zheng X.H."/>
            <person name="Zhong F."/>
        </authorList>
    </citation>
    <scope>NUCLEOTIDE SEQUENCE [LARGE SCALE GENOMIC DNA]</scope>
    <source>
        <strain>BN</strain>
        <strain evidence="2">Sprague-Dawley</strain>
    </source>
</reference>
<dbReference type="EMBL" id="CH473955">
    <property type="protein sequence ID" value="EDM10182.1"/>
    <property type="molecule type" value="Genomic_DNA"/>
</dbReference>
<organism evidence="1 2">
    <name type="scientific">Rattus norvegicus</name>
    <name type="common">Rat</name>
    <dbReference type="NCBI Taxonomy" id="10116"/>
    <lineage>
        <taxon>Eukaryota</taxon>
        <taxon>Metazoa</taxon>
        <taxon>Chordata</taxon>
        <taxon>Craniata</taxon>
        <taxon>Vertebrata</taxon>
        <taxon>Euteleostomi</taxon>
        <taxon>Mammalia</taxon>
        <taxon>Eutheria</taxon>
        <taxon>Euarchontoglires</taxon>
        <taxon>Glires</taxon>
        <taxon>Rodentia</taxon>
        <taxon>Myomorpha</taxon>
        <taxon>Muroidea</taxon>
        <taxon>Muridae</taxon>
        <taxon>Murinae</taxon>
        <taxon>Rattus</taxon>
    </lineage>
</organism>
<protein>
    <submittedName>
        <fullName evidence="1">RCG44368</fullName>
    </submittedName>
</protein>
<dbReference type="AlphaFoldDB" id="A6I574"/>
<dbReference type="Proteomes" id="UP000234681">
    <property type="component" value="Chromosome 2"/>
</dbReference>
<evidence type="ECO:0000313" key="2">
    <source>
        <dbReference type="Proteomes" id="UP000234681"/>
    </source>
</evidence>
<accession>A6I574</accession>
<proteinExistence type="predicted"/>
<evidence type="ECO:0000313" key="1">
    <source>
        <dbReference type="EMBL" id="EDM10182.1"/>
    </source>
</evidence>
<sequence>MTTYQSMEYGWSNGPPNCILRRKGAASTFPALSPLI</sequence>